<gene>
    <name evidence="4" type="ORF">HHL27_13370</name>
</gene>
<protein>
    <submittedName>
        <fullName evidence="4">Quinone oxidoreductase</fullName>
    </submittedName>
</protein>
<evidence type="ECO:0000256" key="2">
    <source>
        <dbReference type="ARBA" id="ARBA00023002"/>
    </source>
</evidence>
<name>A0A7Y0GB00_9SPHN</name>
<dbReference type="InterPro" id="IPR013154">
    <property type="entry name" value="ADH-like_N"/>
</dbReference>
<dbReference type="Pfam" id="PF08240">
    <property type="entry name" value="ADH_N"/>
    <property type="match status" value="1"/>
</dbReference>
<dbReference type="Gene3D" id="3.90.180.10">
    <property type="entry name" value="Medium-chain alcohol dehydrogenases, catalytic domain"/>
    <property type="match status" value="1"/>
</dbReference>
<organism evidence="4 5">
    <name type="scientific">Novosphingobium olei</name>
    <dbReference type="NCBI Taxonomy" id="2728851"/>
    <lineage>
        <taxon>Bacteria</taxon>
        <taxon>Pseudomonadati</taxon>
        <taxon>Pseudomonadota</taxon>
        <taxon>Alphaproteobacteria</taxon>
        <taxon>Sphingomonadales</taxon>
        <taxon>Sphingomonadaceae</taxon>
        <taxon>Novosphingobium</taxon>
    </lineage>
</organism>
<dbReference type="SMART" id="SM00829">
    <property type="entry name" value="PKS_ER"/>
    <property type="match status" value="1"/>
</dbReference>
<evidence type="ECO:0000313" key="4">
    <source>
        <dbReference type="EMBL" id="NML94658.1"/>
    </source>
</evidence>
<dbReference type="CDD" id="cd05286">
    <property type="entry name" value="QOR2"/>
    <property type="match status" value="1"/>
</dbReference>
<keyword evidence="5" id="KW-1185">Reference proteome</keyword>
<dbReference type="EMBL" id="JABBGM010000005">
    <property type="protein sequence ID" value="NML94658.1"/>
    <property type="molecule type" value="Genomic_DNA"/>
</dbReference>
<accession>A0A7Y0GB00</accession>
<keyword evidence="1" id="KW-0521">NADP</keyword>
<dbReference type="InterPro" id="IPR036291">
    <property type="entry name" value="NAD(P)-bd_dom_sf"/>
</dbReference>
<dbReference type="RefSeq" id="WP_169493920.1">
    <property type="nucleotide sequence ID" value="NZ_JABBGM010000005.1"/>
</dbReference>
<dbReference type="Gene3D" id="3.40.50.720">
    <property type="entry name" value="NAD(P)-binding Rossmann-like Domain"/>
    <property type="match status" value="1"/>
</dbReference>
<dbReference type="PANTHER" id="PTHR48106:SF13">
    <property type="entry name" value="QUINONE OXIDOREDUCTASE-RELATED"/>
    <property type="match status" value="1"/>
</dbReference>
<sequence length="326" mass="33445">MARTSEAIVIRAYGGAEVLVAETVPVPDPEPGQILIRQEAVSVNFHDVYVRSGAYKTLALPGIPGLEAVGVIEEVGEGVTDLTVGQRVAYIDKSYGAYAGARVLDAALAAPVPDGVEPGVATAWFLKGLTAQALVDEVEPVRAGMIVLAQAAAGGVGQLVARMASLRGATVIGTVGSPEKAAVAKAAGCDHVILYREEDVAARVAEITGGTGVNVAFDAVGKDSFEGSLASLASLGHLVHYGQASGPIPPFDLSRLGAKSAKVSRPFLWPYIQPRAKLLSASESLFAAMARGDLPLSLGGRYPLAQAAAAHAALEAREAGPFVLDC</sequence>
<dbReference type="InterPro" id="IPR011032">
    <property type="entry name" value="GroES-like_sf"/>
</dbReference>
<evidence type="ECO:0000259" key="3">
    <source>
        <dbReference type="SMART" id="SM00829"/>
    </source>
</evidence>
<comment type="caution">
    <text evidence="4">The sequence shown here is derived from an EMBL/GenBank/DDBJ whole genome shotgun (WGS) entry which is preliminary data.</text>
</comment>
<reference evidence="4 5" key="1">
    <citation type="submission" date="2020-04" db="EMBL/GenBank/DDBJ databases">
        <title>Novosphingobium sp. TW-4 isolated from soil.</title>
        <authorList>
            <person name="Dahal R.H."/>
            <person name="Chaudhary D.K."/>
        </authorList>
    </citation>
    <scope>NUCLEOTIDE SEQUENCE [LARGE SCALE GENOMIC DNA]</scope>
    <source>
        <strain evidence="4 5">TW-4</strain>
    </source>
</reference>
<dbReference type="InterPro" id="IPR020843">
    <property type="entry name" value="ER"/>
</dbReference>
<dbReference type="SUPFAM" id="SSF50129">
    <property type="entry name" value="GroES-like"/>
    <property type="match status" value="1"/>
</dbReference>
<dbReference type="FunFam" id="3.40.50.720:FF:000053">
    <property type="entry name" value="Quinone oxidoreductase 1"/>
    <property type="match status" value="1"/>
</dbReference>
<dbReference type="InterPro" id="IPR047618">
    <property type="entry name" value="QOR-like"/>
</dbReference>
<dbReference type="GO" id="GO:0005829">
    <property type="term" value="C:cytosol"/>
    <property type="evidence" value="ECO:0007669"/>
    <property type="project" value="TreeGrafter"/>
</dbReference>
<dbReference type="GO" id="GO:0070402">
    <property type="term" value="F:NADPH binding"/>
    <property type="evidence" value="ECO:0007669"/>
    <property type="project" value="TreeGrafter"/>
</dbReference>
<feature type="domain" description="Enoyl reductase (ER)" evidence="3">
    <location>
        <begin position="14"/>
        <end position="324"/>
    </location>
</feature>
<proteinExistence type="predicted"/>
<dbReference type="Pfam" id="PF00107">
    <property type="entry name" value="ADH_zinc_N"/>
    <property type="match status" value="1"/>
</dbReference>
<dbReference type="AlphaFoldDB" id="A0A7Y0GB00"/>
<dbReference type="Proteomes" id="UP000583556">
    <property type="component" value="Unassembled WGS sequence"/>
</dbReference>
<dbReference type="GO" id="GO:0035925">
    <property type="term" value="F:mRNA 3'-UTR AU-rich region binding"/>
    <property type="evidence" value="ECO:0007669"/>
    <property type="project" value="TreeGrafter"/>
</dbReference>
<keyword evidence="2" id="KW-0560">Oxidoreductase</keyword>
<evidence type="ECO:0000313" key="5">
    <source>
        <dbReference type="Proteomes" id="UP000583556"/>
    </source>
</evidence>
<dbReference type="SUPFAM" id="SSF51735">
    <property type="entry name" value="NAD(P)-binding Rossmann-fold domains"/>
    <property type="match status" value="1"/>
</dbReference>
<dbReference type="GO" id="GO:0003960">
    <property type="term" value="F:quinone reductase (NADPH) activity"/>
    <property type="evidence" value="ECO:0007669"/>
    <property type="project" value="InterPro"/>
</dbReference>
<evidence type="ECO:0000256" key="1">
    <source>
        <dbReference type="ARBA" id="ARBA00022857"/>
    </source>
</evidence>
<dbReference type="PANTHER" id="PTHR48106">
    <property type="entry name" value="QUINONE OXIDOREDUCTASE PIG3-RELATED"/>
    <property type="match status" value="1"/>
</dbReference>
<dbReference type="InterPro" id="IPR013149">
    <property type="entry name" value="ADH-like_C"/>
</dbReference>